<proteinExistence type="predicted"/>
<keyword evidence="3" id="KW-1185">Reference proteome</keyword>
<evidence type="ECO:0000313" key="3">
    <source>
        <dbReference type="Proteomes" id="UP001189122"/>
    </source>
</evidence>
<evidence type="ECO:0000256" key="1">
    <source>
        <dbReference type="SAM" id="MobiDB-lite"/>
    </source>
</evidence>
<sequence>MLRGWAELAEAAPQQQRRCSARRRRREGAARLSLESQSAGTPPIANQLESQNTISTRFNPIYAGWGKRTEAGSTKSVRPI</sequence>
<accession>A0A7I8I7B4</accession>
<organism evidence="2">
    <name type="scientific">Spirodela intermedia</name>
    <name type="common">Intermediate duckweed</name>
    <dbReference type="NCBI Taxonomy" id="51605"/>
    <lineage>
        <taxon>Eukaryota</taxon>
        <taxon>Viridiplantae</taxon>
        <taxon>Streptophyta</taxon>
        <taxon>Embryophyta</taxon>
        <taxon>Tracheophyta</taxon>
        <taxon>Spermatophyta</taxon>
        <taxon>Magnoliopsida</taxon>
        <taxon>Liliopsida</taxon>
        <taxon>Araceae</taxon>
        <taxon>Lemnoideae</taxon>
        <taxon>Spirodela</taxon>
    </lineage>
</organism>
<reference evidence="2 3" key="1">
    <citation type="submission" date="2019-12" db="EMBL/GenBank/DDBJ databases">
        <authorList>
            <person name="Scholz U."/>
            <person name="Mascher M."/>
            <person name="Fiebig A."/>
        </authorList>
    </citation>
    <scope>NUCLEOTIDE SEQUENCE</scope>
</reference>
<dbReference type="EMBL" id="LR743588">
    <property type="protein sequence ID" value="CAA2613620.1"/>
    <property type="molecule type" value="Genomic_DNA"/>
</dbReference>
<protein>
    <submittedName>
        <fullName evidence="2">Uncharacterized protein</fullName>
    </submittedName>
</protein>
<dbReference type="AlphaFoldDB" id="A0A7I8I7B4"/>
<feature type="region of interest" description="Disordered" evidence="1">
    <location>
        <begin position="1"/>
        <end position="52"/>
    </location>
</feature>
<name>A0A7I8I7B4_SPIIN</name>
<dbReference type="Proteomes" id="UP001189122">
    <property type="component" value="Unassembled WGS sequence"/>
</dbReference>
<dbReference type="EMBL" id="CACRZD030000001">
    <property type="protein sequence ID" value="CAA6653435.1"/>
    <property type="molecule type" value="Genomic_DNA"/>
</dbReference>
<evidence type="ECO:0000313" key="2">
    <source>
        <dbReference type="EMBL" id="CAA2613620.1"/>
    </source>
</evidence>
<gene>
    <name evidence="2" type="ORF">SI7747_01000025</name>
</gene>